<protein>
    <submittedName>
        <fullName evidence="1">Uncharacterized protein</fullName>
    </submittedName>
</protein>
<organism evidence="1 2">
    <name type="scientific">Eumeta variegata</name>
    <name type="common">Bagworm moth</name>
    <name type="synonym">Eumeta japonica</name>
    <dbReference type="NCBI Taxonomy" id="151549"/>
    <lineage>
        <taxon>Eukaryota</taxon>
        <taxon>Metazoa</taxon>
        <taxon>Ecdysozoa</taxon>
        <taxon>Arthropoda</taxon>
        <taxon>Hexapoda</taxon>
        <taxon>Insecta</taxon>
        <taxon>Pterygota</taxon>
        <taxon>Neoptera</taxon>
        <taxon>Endopterygota</taxon>
        <taxon>Lepidoptera</taxon>
        <taxon>Glossata</taxon>
        <taxon>Ditrysia</taxon>
        <taxon>Tineoidea</taxon>
        <taxon>Psychidae</taxon>
        <taxon>Oiketicinae</taxon>
        <taxon>Eumeta</taxon>
    </lineage>
</organism>
<gene>
    <name evidence="1" type="ORF">EVAR_67613_1</name>
</gene>
<evidence type="ECO:0000313" key="2">
    <source>
        <dbReference type="Proteomes" id="UP000299102"/>
    </source>
</evidence>
<name>A0A4C2A5A9_EUMVA</name>
<proteinExistence type="predicted"/>
<sequence length="114" mass="12817">MRGHKLNDNKSGQHRCPLMTAPTPFAALFNGDLIDRNYKQLVISRGSVQLPKADRRRYVFDVRFIAVTPHAAGYDLLLEARGYHVFGTLQSDSKGSVDLLNDARELIFVDNRSA</sequence>
<dbReference type="AlphaFoldDB" id="A0A4C2A5A9"/>
<evidence type="ECO:0000313" key="1">
    <source>
        <dbReference type="EMBL" id="GBP95370.1"/>
    </source>
</evidence>
<reference evidence="1 2" key="1">
    <citation type="journal article" date="2019" name="Commun. Biol.">
        <title>The bagworm genome reveals a unique fibroin gene that provides high tensile strength.</title>
        <authorList>
            <person name="Kono N."/>
            <person name="Nakamura H."/>
            <person name="Ohtoshi R."/>
            <person name="Tomita M."/>
            <person name="Numata K."/>
            <person name="Arakawa K."/>
        </authorList>
    </citation>
    <scope>NUCLEOTIDE SEQUENCE [LARGE SCALE GENOMIC DNA]</scope>
</reference>
<keyword evidence="2" id="KW-1185">Reference proteome</keyword>
<comment type="caution">
    <text evidence="1">The sequence shown here is derived from an EMBL/GenBank/DDBJ whole genome shotgun (WGS) entry which is preliminary data.</text>
</comment>
<dbReference type="Proteomes" id="UP000299102">
    <property type="component" value="Unassembled WGS sequence"/>
</dbReference>
<accession>A0A4C2A5A9</accession>
<dbReference type="EMBL" id="BGZK01002618">
    <property type="protein sequence ID" value="GBP95370.1"/>
    <property type="molecule type" value="Genomic_DNA"/>
</dbReference>